<dbReference type="Proteomes" id="UP000264445">
    <property type="component" value="Unassembled WGS sequence"/>
</dbReference>
<dbReference type="InterPro" id="IPR018461">
    <property type="entry name" value="Na/H_Antiport_NhaC-like_C"/>
</dbReference>
<dbReference type="PANTHER" id="PTHR33451:SF3">
    <property type="entry name" value="MALATE-2H(+)_NA(+)-LACTATE ANTIPORTER"/>
    <property type="match status" value="1"/>
</dbReference>
<evidence type="ECO:0000313" key="14">
    <source>
        <dbReference type="Proteomes" id="UP000294886"/>
    </source>
</evidence>
<feature type="transmembrane region" description="Helical" evidence="9">
    <location>
        <begin position="62"/>
        <end position="82"/>
    </location>
</feature>
<evidence type="ECO:0000256" key="2">
    <source>
        <dbReference type="ARBA" id="ARBA00022448"/>
    </source>
</evidence>
<evidence type="ECO:0000259" key="10">
    <source>
        <dbReference type="Pfam" id="PF03553"/>
    </source>
</evidence>
<accession>A0A101E4P0</accession>
<evidence type="ECO:0000256" key="9">
    <source>
        <dbReference type="SAM" id="Phobius"/>
    </source>
</evidence>
<reference evidence="11 13" key="1">
    <citation type="journal article" date="2018" name="Nat. Biotechnol.">
        <title>A standardized bacterial taxonomy based on genome phylogeny substantially revises the tree of life.</title>
        <authorList>
            <person name="Parks D.H."/>
            <person name="Chuvochina M."/>
            <person name="Waite D.W."/>
            <person name="Rinke C."/>
            <person name="Skarshewski A."/>
            <person name="Chaumeil P.A."/>
            <person name="Hugenholtz P."/>
        </authorList>
    </citation>
    <scope>NUCLEOTIDE SEQUENCE [LARGE SCALE GENOMIC DNA]</scope>
    <source>
        <strain evidence="11">UBA12544</strain>
    </source>
</reference>
<comment type="similarity">
    <text evidence="8">Belongs to the NhaC Na(+)/H(+) (TC 2.A.35) antiporter family.</text>
</comment>
<evidence type="ECO:0000313" key="12">
    <source>
        <dbReference type="EMBL" id="TCO67507.1"/>
    </source>
</evidence>
<dbReference type="Proteomes" id="UP000294886">
    <property type="component" value="Unassembled WGS sequence"/>
</dbReference>
<feature type="domain" description="Na+/H+ antiporter NhaC-like C-terminal" evidence="10">
    <location>
        <begin position="157"/>
        <end position="439"/>
    </location>
</feature>
<keyword evidence="6 9" id="KW-1133">Transmembrane helix</keyword>
<dbReference type="GO" id="GO:0005886">
    <property type="term" value="C:plasma membrane"/>
    <property type="evidence" value="ECO:0007669"/>
    <property type="project" value="UniProtKB-SubCell"/>
</dbReference>
<dbReference type="Pfam" id="PF03553">
    <property type="entry name" value="Na_H_antiporter"/>
    <property type="match status" value="1"/>
</dbReference>
<evidence type="ECO:0000256" key="7">
    <source>
        <dbReference type="ARBA" id="ARBA00023136"/>
    </source>
</evidence>
<dbReference type="EMBL" id="SLWU01000007">
    <property type="protein sequence ID" value="TCO67507.1"/>
    <property type="molecule type" value="Genomic_DNA"/>
</dbReference>
<dbReference type="EMBL" id="DOLB01000104">
    <property type="protein sequence ID" value="HBT49593.1"/>
    <property type="molecule type" value="Genomic_DNA"/>
</dbReference>
<evidence type="ECO:0000313" key="13">
    <source>
        <dbReference type="Proteomes" id="UP000264445"/>
    </source>
</evidence>
<feature type="transmembrane region" description="Helical" evidence="9">
    <location>
        <begin position="224"/>
        <end position="246"/>
    </location>
</feature>
<dbReference type="GO" id="GO:0015297">
    <property type="term" value="F:antiporter activity"/>
    <property type="evidence" value="ECO:0007669"/>
    <property type="project" value="UniProtKB-KW"/>
</dbReference>
<comment type="caution">
    <text evidence="11">The sequence shown here is derived from an EMBL/GenBank/DDBJ whole genome shotgun (WGS) entry which is preliminary data.</text>
</comment>
<dbReference type="AlphaFoldDB" id="A0A101E4P0"/>
<keyword evidence="7 9" id="KW-0472">Membrane</keyword>
<feature type="transmembrane region" description="Helical" evidence="9">
    <location>
        <begin position="31"/>
        <end position="50"/>
    </location>
</feature>
<reference evidence="12 14" key="2">
    <citation type="submission" date="2019-03" db="EMBL/GenBank/DDBJ databases">
        <title>Genomic Encyclopedia of Type Strains, Phase IV (KMG-IV): sequencing the most valuable type-strain genomes for metagenomic binning, comparative biology and taxonomic classification.</title>
        <authorList>
            <person name="Goeker M."/>
        </authorList>
    </citation>
    <scope>NUCLEOTIDE SEQUENCE [LARGE SCALE GENOMIC DNA]</scope>
    <source>
        <strain evidence="12 14">DSM 13054</strain>
    </source>
</reference>
<keyword evidence="5 9" id="KW-0812">Transmembrane</keyword>
<evidence type="ECO:0000256" key="1">
    <source>
        <dbReference type="ARBA" id="ARBA00004651"/>
    </source>
</evidence>
<feature type="transmembrane region" description="Helical" evidence="9">
    <location>
        <begin position="253"/>
        <end position="273"/>
    </location>
</feature>
<evidence type="ECO:0000256" key="6">
    <source>
        <dbReference type="ARBA" id="ARBA00022989"/>
    </source>
</evidence>
<keyword evidence="4" id="KW-1003">Cell membrane</keyword>
<feature type="transmembrane region" description="Helical" evidence="9">
    <location>
        <begin position="340"/>
        <end position="365"/>
    </location>
</feature>
<dbReference type="InterPro" id="IPR052180">
    <property type="entry name" value="NhaC_Na-H+_Antiporter"/>
</dbReference>
<dbReference type="PANTHER" id="PTHR33451">
    <property type="entry name" value="MALATE-2H(+)/NA(+)-LACTATE ANTIPORTER"/>
    <property type="match status" value="1"/>
</dbReference>
<feature type="transmembrane region" description="Helical" evidence="9">
    <location>
        <begin position="419"/>
        <end position="439"/>
    </location>
</feature>
<proteinExistence type="inferred from homology"/>
<protein>
    <submittedName>
        <fullName evidence="11">Sodium:proton antiporter</fullName>
    </submittedName>
    <submittedName>
        <fullName evidence="12">Transporter (NhaC family)</fullName>
    </submittedName>
</protein>
<evidence type="ECO:0000256" key="4">
    <source>
        <dbReference type="ARBA" id="ARBA00022475"/>
    </source>
</evidence>
<keyword evidence="2" id="KW-0813">Transport</keyword>
<feature type="transmembrane region" description="Helical" evidence="9">
    <location>
        <begin position="103"/>
        <end position="123"/>
    </location>
</feature>
<dbReference type="RefSeq" id="WP_132039339.1">
    <property type="nucleotide sequence ID" value="NZ_DOLB01000104.1"/>
</dbReference>
<evidence type="ECO:0000313" key="11">
    <source>
        <dbReference type="EMBL" id="HBT49593.1"/>
    </source>
</evidence>
<feature type="transmembrane region" description="Helical" evidence="9">
    <location>
        <begin position="129"/>
        <end position="152"/>
    </location>
</feature>
<feature type="transmembrane region" description="Helical" evidence="9">
    <location>
        <begin position="6"/>
        <end position="26"/>
    </location>
</feature>
<feature type="transmembrane region" description="Helical" evidence="9">
    <location>
        <begin position="293"/>
        <end position="319"/>
    </location>
</feature>
<feature type="transmembrane region" description="Helical" evidence="9">
    <location>
        <begin position="186"/>
        <end position="204"/>
    </location>
</feature>
<keyword evidence="3" id="KW-0050">Antiport</keyword>
<feature type="transmembrane region" description="Helical" evidence="9">
    <location>
        <begin position="385"/>
        <end position="407"/>
    </location>
</feature>
<sequence length="462" mass="50983">MQNKFGFSLSIFLFTLILTMTMVLFFHKPPYIPLFISYMFTFFALLKYFSAKELLNMSLKGVKRGINVMIILLLIGALVALWKQNGTLPALIYYFSRFLKPHGFLLTSFVITSTISMILGTAVGTASTIGIVIIGLAHAFGYPLPVVAGAVISGSFIGDRTSPLAGNVALLSDMGEIQQYNVLKSLFKTAIPVFTITAFLYYLFDYHLNFSAKYDISNLFTIIVQSYRLSAILFIAPLTIIILALFRIPTKTNLAIAVSISFLSSIILGYSPLDSLKVILTGNTFYSPEFKSIFSGGGMVSILPMIGVVTFATALAGILEDTGIIKSVFQSIDKIKNFKLAYLVTMLLSTLMAVITCNQALSVILPSRIMINVYERLEIAREEMVRAIADSGMILAGIIPWNLAAMLPAAVLGVKVTEYLPYAYLNLLFPLLSIAFVFAKDANELIKFYQKFVEKGRNLLQN</sequence>
<evidence type="ECO:0000256" key="8">
    <source>
        <dbReference type="ARBA" id="ARBA00038435"/>
    </source>
</evidence>
<organism evidence="11 13">
    <name type="scientific">Caldanaerobacter subterraneus</name>
    <dbReference type="NCBI Taxonomy" id="911092"/>
    <lineage>
        <taxon>Bacteria</taxon>
        <taxon>Bacillati</taxon>
        <taxon>Bacillota</taxon>
        <taxon>Clostridia</taxon>
        <taxon>Thermoanaerobacterales</taxon>
        <taxon>Thermoanaerobacteraceae</taxon>
        <taxon>Caldanaerobacter</taxon>
    </lineage>
</organism>
<evidence type="ECO:0000256" key="3">
    <source>
        <dbReference type="ARBA" id="ARBA00022449"/>
    </source>
</evidence>
<gene>
    <name evidence="11" type="ORF">DEA61_07170</name>
    <name evidence="12" type="ORF">EV203_10738</name>
</gene>
<comment type="subcellular location">
    <subcellularLocation>
        <location evidence="1">Cell membrane</location>
        <topology evidence="1">Multi-pass membrane protein</topology>
    </subcellularLocation>
</comment>
<name>A0A101E4P0_9THEO</name>
<evidence type="ECO:0000256" key="5">
    <source>
        <dbReference type="ARBA" id="ARBA00022692"/>
    </source>
</evidence>